<dbReference type="GO" id="GO:0016740">
    <property type="term" value="F:transferase activity"/>
    <property type="evidence" value="ECO:0007669"/>
    <property type="project" value="UniProtKB-KW"/>
</dbReference>
<dbReference type="InterPro" id="IPR036366">
    <property type="entry name" value="PGBDSf"/>
</dbReference>
<name>A0A6J4T5S9_9SPHN</name>
<evidence type="ECO:0000256" key="8">
    <source>
        <dbReference type="SAM" id="MobiDB-lite"/>
    </source>
</evidence>
<dbReference type="Gene3D" id="2.40.440.10">
    <property type="entry name" value="L,D-transpeptidase catalytic domain-like"/>
    <property type="match status" value="1"/>
</dbReference>
<evidence type="ECO:0000256" key="9">
    <source>
        <dbReference type="SAM" id="SignalP"/>
    </source>
</evidence>
<dbReference type="AlphaFoldDB" id="A0A6J4T5S9"/>
<keyword evidence="9" id="KW-0732">Signal</keyword>
<comment type="similarity">
    <text evidence="2">Belongs to the YkuD family.</text>
</comment>
<dbReference type="SUPFAM" id="SSF47090">
    <property type="entry name" value="PGBD-like"/>
    <property type="match status" value="1"/>
</dbReference>
<dbReference type="Gene3D" id="1.10.101.10">
    <property type="entry name" value="PGBD-like superfamily/PGBD"/>
    <property type="match status" value="1"/>
</dbReference>
<evidence type="ECO:0000259" key="10">
    <source>
        <dbReference type="PROSITE" id="PS52029"/>
    </source>
</evidence>
<evidence type="ECO:0000256" key="3">
    <source>
        <dbReference type="ARBA" id="ARBA00022679"/>
    </source>
</evidence>
<keyword evidence="6 7" id="KW-0961">Cell wall biogenesis/degradation</keyword>
<evidence type="ECO:0000256" key="7">
    <source>
        <dbReference type="PROSITE-ProRule" id="PRU01373"/>
    </source>
</evidence>
<feature type="signal peptide" evidence="9">
    <location>
        <begin position="1"/>
        <end position="22"/>
    </location>
</feature>
<feature type="chain" id="PRO_5026724371" evidence="9">
    <location>
        <begin position="23"/>
        <end position="371"/>
    </location>
</feature>
<dbReference type="UniPathway" id="UPA00219"/>
<feature type="active site" description="Nucleophile" evidence="7">
    <location>
        <position position="346"/>
    </location>
</feature>
<evidence type="ECO:0000256" key="5">
    <source>
        <dbReference type="ARBA" id="ARBA00022984"/>
    </source>
</evidence>
<dbReference type="Pfam" id="PF03734">
    <property type="entry name" value="YkuD"/>
    <property type="match status" value="1"/>
</dbReference>
<dbReference type="PROSITE" id="PS52029">
    <property type="entry name" value="LD_TPASE"/>
    <property type="match status" value="1"/>
</dbReference>
<keyword evidence="4 7" id="KW-0133">Cell shape</keyword>
<dbReference type="GO" id="GO:0005576">
    <property type="term" value="C:extracellular region"/>
    <property type="evidence" value="ECO:0007669"/>
    <property type="project" value="TreeGrafter"/>
</dbReference>
<accession>A0A6J4T5S9</accession>
<comment type="pathway">
    <text evidence="1 7">Cell wall biogenesis; peptidoglycan biosynthesis.</text>
</comment>
<keyword evidence="3" id="KW-0808">Transferase</keyword>
<dbReference type="CDD" id="cd16913">
    <property type="entry name" value="YkuD_like"/>
    <property type="match status" value="1"/>
</dbReference>
<dbReference type="GO" id="GO:0071555">
    <property type="term" value="P:cell wall organization"/>
    <property type="evidence" value="ECO:0007669"/>
    <property type="project" value="UniProtKB-UniRule"/>
</dbReference>
<keyword evidence="5 7" id="KW-0573">Peptidoglycan synthesis</keyword>
<dbReference type="PANTHER" id="PTHR30582:SF30">
    <property type="entry name" value="BLR4375 PROTEIN"/>
    <property type="match status" value="1"/>
</dbReference>
<dbReference type="PANTHER" id="PTHR30582">
    <property type="entry name" value="L,D-TRANSPEPTIDASE"/>
    <property type="match status" value="1"/>
</dbReference>
<reference evidence="11" key="1">
    <citation type="submission" date="2020-02" db="EMBL/GenBank/DDBJ databases">
        <authorList>
            <person name="Meier V. D."/>
        </authorList>
    </citation>
    <scope>NUCLEOTIDE SEQUENCE</scope>
    <source>
        <strain evidence="11">AVDCRST_MAG39</strain>
    </source>
</reference>
<sequence>MRNKSIALLSAAAILAATGAVAQSGAAGQAGTPAANSAAKGEAAANKDAPASGQSRANWVPPGTPGSPVNGEIFHAQVTLDRLGFSPGVIDGKPGISFDDALRGFQTSRGLPVNGKLDNATKVGLLREMNIPSTVRLRLDPTDLQGPFVGPIPEDAALKAKMPRLGYRNAVEALAEKFHTTPETLVALNGPDTRLAPGVVLRYPNVLPSSRQYEGVQGEHAELMSDLNVDGRQPQGDRIVVDKSERVLKVFDGQDRLVAQFPVSMGSTRDPLPLGQWKVTTYAYLPPFNFQPELLWYVSDDEQAQKLPPGPNGPVGVAWLDLTKEHYGIHGTPEPSTIGRAESAGCIRMTNWDVARLSRIVKPGVQAVFQA</sequence>
<proteinExistence type="inferred from homology"/>
<protein>
    <submittedName>
        <fullName evidence="11">PROTEIN ERFK/SRFK</fullName>
    </submittedName>
</protein>
<dbReference type="InterPro" id="IPR036365">
    <property type="entry name" value="PGBD-like_sf"/>
</dbReference>
<evidence type="ECO:0000256" key="4">
    <source>
        <dbReference type="ARBA" id="ARBA00022960"/>
    </source>
</evidence>
<dbReference type="InterPro" id="IPR005490">
    <property type="entry name" value="LD_TPept_cat_dom"/>
</dbReference>
<feature type="domain" description="L,D-TPase catalytic" evidence="10">
    <location>
        <begin position="237"/>
        <end position="370"/>
    </location>
</feature>
<dbReference type="GO" id="GO:0018104">
    <property type="term" value="P:peptidoglycan-protein cross-linking"/>
    <property type="evidence" value="ECO:0007669"/>
    <property type="project" value="TreeGrafter"/>
</dbReference>
<evidence type="ECO:0000256" key="6">
    <source>
        <dbReference type="ARBA" id="ARBA00023316"/>
    </source>
</evidence>
<feature type="active site" description="Proton donor/acceptor" evidence="7">
    <location>
        <position position="330"/>
    </location>
</feature>
<evidence type="ECO:0000313" key="11">
    <source>
        <dbReference type="EMBL" id="CAA9513900.1"/>
    </source>
</evidence>
<gene>
    <name evidence="11" type="ORF">AVDCRST_MAG39-2231</name>
</gene>
<feature type="compositionally biased region" description="Low complexity" evidence="8">
    <location>
        <begin position="27"/>
        <end position="51"/>
    </location>
</feature>
<dbReference type="InterPro" id="IPR002477">
    <property type="entry name" value="Peptidoglycan-bd-like"/>
</dbReference>
<evidence type="ECO:0000256" key="1">
    <source>
        <dbReference type="ARBA" id="ARBA00004752"/>
    </source>
</evidence>
<dbReference type="GO" id="GO:0071972">
    <property type="term" value="F:peptidoglycan L,D-transpeptidase activity"/>
    <property type="evidence" value="ECO:0007669"/>
    <property type="project" value="TreeGrafter"/>
</dbReference>
<feature type="region of interest" description="Disordered" evidence="8">
    <location>
        <begin position="27"/>
        <end position="70"/>
    </location>
</feature>
<dbReference type="EMBL" id="CADCVW010000090">
    <property type="protein sequence ID" value="CAA9513900.1"/>
    <property type="molecule type" value="Genomic_DNA"/>
</dbReference>
<dbReference type="Pfam" id="PF01471">
    <property type="entry name" value="PG_binding_1"/>
    <property type="match status" value="1"/>
</dbReference>
<dbReference type="SUPFAM" id="SSF141523">
    <property type="entry name" value="L,D-transpeptidase catalytic domain-like"/>
    <property type="match status" value="1"/>
</dbReference>
<organism evidence="11">
    <name type="scientific">uncultured Sphingomonadaceae bacterium</name>
    <dbReference type="NCBI Taxonomy" id="169976"/>
    <lineage>
        <taxon>Bacteria</taxon>
        <taxon>Pseudomonadati</taxon>
        <taxon>Pseudomonadota</taxon>
        <taxon>Alphaproteobacteria</taxon>
        <taxon>Sphingomonadales</taxon>
        <taxon>Sphingomonadaceae</taxon>
        <taxon>environmental samples</taxon>
    </lineage>
</organism>
<evidence type="ECO:0000256" key="2">
    <source>
        <dbReference type="ARBA" id="ARBA00005992"/>
    </source>
</evidence>
<dbReference type="InterPro" id="IPR050979">
    <property type="entry name" value="LD-transpeptidase"/>
</dbReference>
<dbReference type="InterPro" id="IPR038063">
    <property type="entry name" value="Transpep_catalytic_dom"/>
</dbReference>
<dbReference type="GO" id="GO:0008360">
    <property type="term" value="P:regulation of cell shape"/>
    <property type="evidence" value="ECO:0007669"/>
    <property type="project" value="UniProtKB-UniRule"/>
</dbReference>